<feature type="binding site" evidence="8">
    <location>
        <begin position="38"/>
        <end position="43"/>
    </location>
    <ligand>
        <name>ATP</name>
        <dbReference type="ChEBI" id="CHEBI:30616"/>
    </ligand>
</feature>
<evidence type="ECO:0000256" key="4">
    <source>
        <dbReference type="ARBA" id="ARBA00022694"/>
    </source>
</evidence>
<evidence type="ECO:0000259" key="9">
    <source>
        <dbReference type="SMART" id="SM00977"/>
    </source>
</evidence>
<evidence type="ECO:0000256" key="7">
    <source>
        <dbReference type="ARBA" id="ARBA00048539"/>
    </source>
</evidence>
<reference evidence="10" key="2">
    <citation type="submission" date="2021-04" db="EMBL/GenBank/DDBJ databases">
        <authorList>
            <person name="Liu J."/>
        </authorList>
    </citation>
    <scope>NUCLEOTIDE SEQUENCE</scope>
    <source>
        <strain evidence="10">BAD-6</strain>
    </source>
</reference>
<dbReference type="Pfam" id="PF01171">
    <property type="entry name" value="ATP_bind_3"/>
    <property type="match status" value="1"/>
</dbReference>
<dbReference type="SMART" id="SM00977">
    <property type="entry name" value="TilS_C"/>
    <property type="match status" value="1"/>
</dbReference>
<evidence type="ECO:0000256" key="1">
    <source>
        <dbReference type="ARBA" id="ARBA00004496"/>
    </source>
</evidence>
<dbReference type="HAMAP" id="MF_01161">
    <property type="entry name" value="tRNA_Ile_lys_synt"/>
    <property type="match status" value="1"/>
</dbReference>
<sequence>MILGKMCYNNSMVINKVRNTILHNNLIEKGEHIVMGLSGGPDSVCLFYILNQLKEEFELSLHAVHINHQLRPGAAEEDQRYAEELCHRFGVPCRVDVYDVNRIAKEKGISSEDAGRQVRYQSFFEEAKSVSEKNGVPVKIAVAQNLNDQAETLLMRIMRGTGTEGLAGIEYKRKDRSGAVIIRPLLDVSRAEIEAFCKENNLNPRIDLTNLEPIYTRNKIRLELLPYIQENFNGNVMEAINRLSRIAKEDKNFFSQRIEELMFRHCEKIRSEGRDCADSVSFPVEVLREQHPALRHRLIMKLFESIGLDRDISAIHLEQADKLLLDGKTSSVAEFSSDYVMKISYGSAEFYKKRDNWDESFEYDINMNGITEIHELNKEIGVRILRRKEWENVNSERKTLDSTSFSCSMSYDEIQKSHCRLILRTRREGDYIVPLGMKGKKKLQDFFVDAKIKKENRDRIPLLCLGSEIIWIVGYRISENYKIQNHTKHMILLEFYSKK</sequence>
<dbReference type="PANTHER" id="PTHR43033">
    <property type="entry name" value="TRNA(ILE)-LYSIDINE SYNTHASE-RELATED"/>
    <property type="match status" value="1"/>
</dbReference>
<keyword evidence="6 8" id="KW-0067">ATP-binding</keyword>
<dbReference type="Pfam" id="PF11734">
    <property type="entry name" value="TilS_C"/>
    <property type="match status" value="1"/>
</dbReference>
<dbReference type="SUPFAM" id="SSF56037">
    <property type="entry name" value="PheT/TilS domain"/>
    <property type="match status" value="1"/>
</dbReference>
<evidence type="ECO:0000256" key="2">
    <source>
        <dbReference type="ARBA" id="ARBA00022490"/>
    </source>
</evidence>
<dbReference type="Gene3D" id="3.40.50.620">
    <property type="entry name" value="HUPs"/>
    <property type="match status" value="1"/>
</dbReference>
<feature type="domain" description="Lysidine-tRNA(Ile) synthetase C-terminal" evidence="9">
    <location>
        <begin position="421"/>
        <end position="493"/>
    </location>
</feature>
<dbReference type="InterPro" id="IPR011063">
    <property type="entry name" value="TilS/TtcA_N"/>
</dbReference>
<comment type="domain">
    <text evidence="8">The N-terminal region contains the highly conserved SGGXDS motif, predicted to be a P-loop motif involved in ATP binding.</text>
</comment>
<dbReference type="InterPro" id="IPR014729">
    <property type="entry name" value="Rossmann-like_a/b/a_fold"/>
</dbReference>
<dbReference type="Proteomes" id="UP000675664">
    <property type="component" value="Unassembled WGS sequence"/>
</dbReference>
<evidence type="ECO:0000256" key="6">
    <source>
        <dbReference type="ARBA" id="ARBA00022840"/>
    </source>
</evidence>
<dbReference type="EC" id="6.3.4.19" evidence="8"/>
<keyword evidence="11" id="KW-1185">Reference proteome</keyword>
<keyword evidence="2 8" id="KW-0963">Cytoplasm</keyword>
<dbReference type="InterPro" id="IPR012796">
    <property type="entry name" value="Lysidine-tRNA-synth_C"/>
</dbReference>
<dbReference type="AlphaFoldDB" id="A0A8J8B2B6"/>
<comment type="caution">
    <text evidence="10">The sequence shown here is derived from an EMBL/GenBank/DDBJ whole genome shotgun (WGS) entry which is preliminary data.</text>
</comment>
<evidence type="ECO:0000313" key="11">
    <source>
        <dbReference type="Proteomes" id="UP000675664"/>
    </source>
</evidence>
<reference evidence="10" key="1">
    <citation type="submission" date="2021-04" db="EMBL/GenBank/DDBJ databases">
        <title>Sinoanaerobacter chloroacetimidivorans sp. nov., an obligate anaerobic bacterium isolated from anaerobic sludge.</title>
        <authorList>
            <person name="Bao Y."/>
        </authorList>
    </citation>
    <scope>NUCLEOTIDE SEQUENCE</scope>
    <source>
        <strain evidence="10">BAD-6</strain>
    </source>
</reference>
<comment type="function">
    <text evidence="8">Ligates lysine onto the cytidine present at position 34 of the AUA codon-specific tRNA(Ile) that contains the anticodon CAU, in an ATP-dependent manner. Cytidine is converted to lysidine, thus changing the amino acid specificity of the tRNA from methionine to isoleucine.</text>
</comment>
<dbReference type="GO" id="GO:0032267">
    <property type="term" value="F:tRNA(Ile)-lysidine synthase activity"/>
    <property type="evidence" value="ECO:0007669"/>
    <property type="project" value="UniProtKB-EC"/>
</dbReference>
<dbReference type="Gene3D" id="1.20.59.20">
    <property type="match status" value="1"/>
</dbReference>
<comment type="subcellular location">
    <subcellularLocation>
        <location evidence="1 8">Cytoplasm</location>
    </subcellularLocation>
</comment>
<organism evidence="10 11">
    <name type="scientific">Sinanaerobacter chloroacetimidivorans</name>
    <dbReference type="NCBI Taxonomy" id="2818044"/>
    <lineage>
        <taxon>Bacteria</taxon>
        <taxon>Bacillati</taxon>
        <taxon>Bacillota</taxon>
        <taxon>Clostridia</taxon>
        <taxon>Peptostreptococcales</taxon>
        <taxon>Anaerovoracaceae</taxon>
        <taxon>Sinanaerobacter</taxon>
    </lineage>
</organism>
<dbReference type="PANTHER" id="PTHR43033:SF1">
    <property type="entry name" value="TRNA(ILE)-LYSIDINE SYNTHASE-RELATED"/>
    <property type="match status" value="1"/>
</dbReference>
<evidence type="ECO:0000313" key="10">
    <source>
        <dbReference type="EMBL" id="MBR0599124.1"/>
    </source>
</evidence>
<evidence type="ECO:0000256" key="3">
    <source>
        <dbReference type="ARBA" id="ARBA00022598"/>
    </source>
</evidence>
<keyword evidence="5 8" id="KW-0547">Nucleotide-binding</keyword>
<dbReference type="GO" id="GO:0005737">
    <property type="term" value="C:cytoplasm"/>
    <property type="evidence" value="ECO:0007669"/>
    <property type="project" value="UniProtKB-SubCell"/>
</dbReference>
<evidence type="ECO:0000256" key="8">
    <source>
        <dbReference type="HAMAP-Rule" id="MF_01161"/>
    </source>
</evidence>
<evidence type="ECO:0000256" key="5">
    <source>
        <dbReference type="ARBA" id="ARBA00022741"/>
    </source>
</evidence>
<keyword evidence="4 8" id="KW-0819">tRNA processing</keyword>
<dbReference type="GO" id="GO:0006400">
    <property type="term" value="P:tRNA modification"/>
    <property type="evidence" value="ECO:0007669"/>
    <property type="project" value="UniProtKB-UniRule"/>
</dbReference>
<dbReference type="InterPro" id="IPR012795">
    <property type="entry name" value="tRNA_Ile_lys_synt_N"/>
</dbReference>
<dbReference type="SUPFAM" id="SSF82829">
    <property type="entry name" value="MesJ substrate recognition domain-like"/>
    <property type="match status" value="1"/>
</dbReference>
<proteinExistence type="inferred from homology"/>
<accession>A0A8J8B2B6</accession>
<dbReference type="InterPro" id="IPR012094">
    <property type="entry name" value="tRNA_Ile_lys_synt"/>
</dbReference>
<keyword evidence="3 8" id="KW-0436">Ligase</keyword>
<comment type="similarity">
    <text evidence="8">Belongs to the tRNA(Ile)-lysidine synthase family.</text>
</comment>
<dbReference type="SUPFAM" id="SSF52402">
    <property type="entry name" value="Adenine nucleotide alpha hydrolases-like"/>
    <property type="match status" value="1"/>
</dbReference>
<dbReference type="NCBIfam" id="TIGR02432">
    <property type="entry name" value="lysidine_TilS_N"/>
    <property type="match status" value="1"/>
</dbReference>
<comment type="catalytic activity">
    <reaction evidence="7 8">
        <text>cytidine(34) in tRNA(Ile2) + L-lysine + ATP = lysidine(34) in tRNA(Ile2) + AMP + diphosphate + H(+)</text>
        <dbReference type="Rhea" id="RHEA:43744"/>
        <dbReference type="Rhea" id="RHEA-COMP:10625"/>
        <dbReference type="Rhea" id="RHEA-COMP:10670"/>
        <dbReference type="ChEBI" id="CHEBI:15378"/>
        <dbReference type="ChEBI" id="CHEBI:30616"/>
        <dbReference type="ChEBI" id="CHEBI:32551"/>
        <dbReference type="ChEBI" id="CHEBI:33019"/>
        <dbReference type="ChEBI" id="CHEBI:82748"/>
        <dbReference type="ChEBI" id="CHEBI:83665"/>
        <dbReference type="ChEBI" id="CHEBI:456215"/>
        <dbReference type="EC" id="6.3.4.19"/>
    </reaction>
</comment>
<dbReference type="NCBIfam" id="TIGR02433">
    <property type="entry name" value="lysidine_TilS_C"/>
    <property type="match status" value="1"/>
</dbReference>
<dbReference type="GO" id="GO:0005524">
    <property type="term" value="F:ATP binding"/>
    <property type="evidence" value="ECO:0007669"/>
    <property type="project" value="UniProtKB-UniRule"/>
</dbReference>
<gene>
    <name evidence="8 10" type="primary">tilS</name>
    <name evidence="10" type="ORF">KCX82_14640</name>
</gene>
<dbReference type="CDD" id="cd01992">
    <property type="entry name" value="TilS_N"/>
    <property type="match status" value="1"/>
</dbReference>
<name>A0A8J8B2B6_9FIRM</name>
<protein>
    <recommendedName>
        <fullName evidence="8">tRNA(Ile)-lysidine synthase</fullName>
        <ecNumber evidence="8">6.3.4.19</ecNumber>
    </recommendedName>
    <alternativeName>
        <fullName evidence="8">tRNA(Ile)-2-lysyl-cytidine synthase</fullName>
    </alternativeName>
    <alternativeName>
        <fullName evidence="8">tRNA(Ile)-lysidine synthetase</fullName>
    </alternativeName>
</protein>
<dbReference type="EMBL" id="JAGSND010000010">
    <property type="protein sequence ID" value="MBR0599124.1"/>
    <property type="molecule type" value="Genomic_DNA"/>
</dbReference>